<dbReference type="GO" id="GO:0016747">
    <property type="term" value="F:acyltransferase activity, transferring groups other than amino-acyl groups"/>
    <property type="evidence" value="ECO:0007669"/>
    <property type="project" value="InterPro"/>
</dbReference>
<dbReference type="Pfam" id="PF00583">
    <property type="entry name" value="Acetyltransf_1"/>
    <property type="match status" value="1"/>
</dbReference>
<dbReference type="Gene3D" id="3.40.630.30">
    <property type="match status" value="1"/>
</dbReference>
<dbReference type="OrthoDB" id="6397883at2"/>
<protein>
    <submittedName>
        <fullName evidence="2">GCN5-related N-acetyltransferase</fullName>
    </submittedName>
</protein>
<gene>
    <name evidence="2" type="ORF">BN873_540009</name>
</gene>
<name>W6MA32_9GAMM</name>
<reference evidence="2" key="2">
    <citation type="submission" date="2014-03" db="EMBL/GenBank/DDBJ databases">
        <title>Candidatus Competibacter-lineage genomes retrieved from metagenomes reveal functional metabolic diversity.</title>
        <authorList>
            <person name="McIlroy S.J."/>
            <person name="Albertsen M."/>
            <person name="Andresen E.K."/>
            <person name="Saunders A.M."/>
            <person name="Kristiansen R."/>
            <person name="Stokholm-Bjerregaard M."/>
            <person name="Nielsen K.L."/>
            <person name="Nielsen P.H."/>
        </authorList>
    </citation>
    <scope>NUCLEOTIDE SEQUENCE</scope>
    <source>
        <strain evidence="2">Run_A_D11</strain>
    </source>
</reference>
<dbReference type="PROSITE" id="PS51186">
    <property type="entry name" value="GNAT"/>
    <property type="match status" value="1"/>
</dbReference>
<organism evidence="2 3">
    <name type="scientific">Candidatus Competibacter denitrificans Run_A_D11</name>
    <dbReference type="NCBI Taxonomy" id="1400863"/>
    <lineage>
        <taxon>Bacteria</taxon>
        <taxon>Pseudomonadati</taxon>
        <taxon>Pseudomonadota</taxon>
        <taxon>Gammaproteobacteria</taxon>
        <taxon>Candidatus Competibacteraceae</taxon>
        <taxon>Candidatus Competibacter</taxon>
    </lineage>
</organism>
<dbReference type="SUPFAM" id="SSF55729">
    <property type="entry name" value="Acyl-CoA N-acyltransferases (Nat)"/>
    <property type="match status" value="1"/>
</dbReference>
<evidence type="ECO:0000313" key="3">
    <source>
        <dbReference type="Proteomes" id="UP000035760"/>
    </source>
</evidence>
<feature type="domain" description="N-acetyltransferase" evidence="1">
    <location>
        <begin position="19"/>
        <end position="179"/>
    </location>
</feature>
<dbReference type="AlphaFoldDB" id="W6MA32"/>
<evidence type="ECO:0000313" key="2">
    <source>
        <dbReference type="EMBL" id="CDI03534.1"/>
    </source>
</evidence>
<dbReference type="RefSeq" id="WP_048674312.1">
    <property type="nucleotide sequence ID" value="NZ_CBTJ020000063.1"/>
</dbReference>
<dbReference type="Proteomes" id="UP000035760">
    <property type="component" value="Unassembled WGS sequence"/>
</dbReference>
<dbReference type="InterPro" id="IPR016181">
    <property type="entry name" value="Acyl_CoA_acyltransferase"/>
</dbReference>
<dbReference type="InterPro" id="IPR002034">
    <property type="entry name" value="AIPM/Hcit_synth_CS"/>
</dbReference>
<reference evidence="2" key="1">
    <citation type="submission" date="2013-07" db="EMBL/GenBank/DDBJ databases">
        <authorList>
            <person name="McIlroy S."/>
        </authorList>
    </citation>
    <scope>NUCLEOTIDE SEQUENCE [LARGE SCALE GENOMIC DNA]</scope>
    <source>
        <strain evidence="2">Run_A_D11</strain>
    </source>
</reference>
<comment type="caution">
    <text evidence="2">The sequence shown here is derived from an EMBL/GenBank/DDBJ whole genome shotgun (WGS) entry which is preliminary data.</text>
</comment>
<dbReference type="InterPro" id="IPR000182">
    <property type="entry name" value="GNAT_dom"/>
</dbReference>
<dbReference type="GO" id="GO:0019752">
    <property type="term" value="P:carboxylic acid metabolic process"/>
    <property type="evidence" value="ECO:0007669"/>
    <property type="project" value="InterPro"/>
</dbReference>
<dbReference type="PROSITE" id="PS00815">
    <property type="entry name" value="AIPM_HOMOCIT_SYNTH_1"/>
    <property type="match status" value="1"/>
</dbReference>
<accession>W6MA32</accession>
<dbReference type="EMBL" id="CBTJ020000063">
    <property type="protein sequence ID" value="CDI03534.1"/>
    <property type="molecule type" value="Genomic_DNA"/>
</dbReference>
<sequence>MADMQNFSVLERLRDGTQVTVRAVCPDDKDKIVAAFHALGPETVYARFFQHKSGLTAEELRHATEPDFENDVALVTTLGQDERETIIGGGRYSAFDEANGRRSAEIAFTVEEDDQGQGIASHLLRHLTRIGRERGVTHFRADVLADNGAMLAVFERSGLPMSVSRDTDVIHVMLDLKTE</sequence>
<proteinExistence type="predicted"/>
<dbReference type="CDD" id="cd04301">
    <property type="entry name" value="NAT_SF"/>
    <property type="match status" value="1"/>
</dbReference>
<evidence type="ECO:0000259" key="1">
    <source>
        <dbReference type="PROSITE" id="PS51186"/>
    </source>
</evidence>
<keyword evidence="3" id="KW-1185">Reference proteome</keyword>
<dbReference type="GO" id="GO:0046912">
    <property type="term" value="F:acyltransferase activity, acyl groups converted into alkyl on transfer"/>
    <property type="evidence" value="ECO:0007669"/>
    <property type="project" value="InterPro"/>
</dbReference>
<dbReference type="STRING" id="1400863.BN873_540009"/>